<dbReference type="AlphaFoldDB" id="A0AAE1IQW4"/>
<evidence type="ECO:0000313" key="2">
    <source>
        <dbReference type="EMBL" id="KAK4253813.1"/>
    </source>
</evidence>
<comment type="caution">
    <text evidence="2">The sequence shown here is derived from an EMBL/GenBank/DDBJ whole genome shotgun (WGS) entry which is preliminary data.</text>
</comment>
<feature type="domain" description="R13L1/DRL21-like LRR repeat region" evidence="1">
    <location>
        <begin position="27"/>
        <end position="150"/>
    </location>
</feature>
<evidence type="ECO:0000259" key="1">
    <source>
        <dbReference type="Pfam" id="PF25019"/>
    </source>
</evidence>
<proteinExistence type="predicted"/>
<keyword evidence="3" id="KW-1185">Reference proteome</keyword>
<evidence type="ECO:0000313" key="3">
    <source>
        <dbReference type="Proteomes" id="UP001293593"/>
    </source>
</evidence>
<dbReference type="Gene3D" id="3.80.10.10">
    <property type="entry name" value="Ribonuclease Inhibitor"/>
    <property type="match status" value="2"/>
</dbReference>
<dbReference type="InterPro" id="IPR032675">
    <property type="entry name" value="LRR_dom_sf"/>
</dbReference>
<name>A0AAE1IQW4_9FABA</name>
<dbReference type="Proteomes" id="UP001293593">
    <property type="component" value="Unassembled WGS sequence"/>
</dbReference>
<dbReference type="EMBL" id="JAWXYG010000015">
    <property type="protein sequence ID" value="KAK4253813.1"/>
    <property type="molecule type" value="Genomic_DNA"/>
</dbReference>
<dbReference type="SUPFAM" id="SSF52058">
    <property type="entry name" value="L domain-like"/>
    <property type="match status" value="2"/>
</dbReference>
<organism evidence="2 3">
    <name type="scientific">Acacia crassicarpa</name>
    <name type="common">northern wattle</name>
    <dbReference type="NCBI Taxonomy" id="499986"/>
    <lineage>
        <taxon>Eukaryota</taxon>
        <taxon>Viridiplantae</taxon>
        <taxon>Streptophyta</taxon>
        <taxon>Embryophyta</taxon>
        <taxon>Tracheophyta</taxon>
        <taxon>Spermatophyta</taxon>
        <taxon>Magnoliopsida</taxon>
        <taxon>eudicotyledons</taxon>
        <taxon>Gunneridae</taxon>
        <taxon>Pentapetalae</taxon>
        <taxon>rosids</taxon>
        <taxon>fabids</taxon>
        <taxon>Fabales</taxon>
        <taxon>Fabaceae</taxon>
        <taxon>Caesalpinioideae</taxon>
        <taxon>mimosoid clade</taxon>
        <taxon>Acacieae</taxon>
        <taxon>Acacia</taxon>
    </lineage>
</organism>
<protein>
    <recommendedName>
        <fullName evidence="1">R13L1/DRL21-like LRR repeat region domain-containing protein</fullName>
    </recommendedName>
</protein>
<gene>
    <name evidence="2" type="ORF">QN277_010439</name>
</gene>
<dbReference type="PANTHER" id="PTHR47186">
    <property type="entry name" value="LEUCINE-RICH REPEAT-CONTAINING PROTEIN 57"/>
    <property type="match status" value="1"/>
</dbReference>
<dbReference type="Pfam" id="PF25019">
    <property type="entry name" value="LRR_R13L1-DRL21"/>
    <property type="match status" value="1"/>
</dbReference>
<dbReference type="PANTHER" id="PTHR47186:SF42">
    <property type="entry name" value="DISEASE RESISTANCE RPP13-LIKE PROTEIN 1"/>
    <property type="match status" value="1"/>
</dbReference>
<sequence length="430" mass="49044">MPNNMGRLKHLQILTSFYVGKHNGSNLEELGKLVNLRGSLEISKLENINDPTYAREAYMNNKKYLYKLDLRWSGNNEDSQNERFTLEGLQPHVNLKELAIRNYGGTRFADWFGAPYLPNLVSVVLRACKYCFCLPPLGQLPSLKSVHISKLEGIKKIGLEFYGNNNLSCVPFPSLENLFIAEMLEWEEWMHLQGECFPCLKEIVIRNCPRLRKSLPPCLPCLEKLEIEQCGDLELESFPTKSFNTPKLESIYLSGLPHLKSLHEEMHTLLPYVQSLFLSRCSQLQSIPQNGLPLSLVQVQMHDCPKLITSRMNWGLHRLHSLQDFSIGENFENTESFPEEGLLPPNLKILRFVGCSNLVKLNGSGLLPLTSLQCLIIHNCPNLQCLPEGSLPRSLSYLIINGNCPFLRQQYQKNGQERHTTSHIPWVCIS</sequence>
<dbReference type="InterPro" id="IPR056789">
    <property type="entry name" value="LRR_R13L1-DRL21"/>
</dbReference>
<reference evidence="2" key="1">
    <citation type="submission" date="2023-10" db="EMBL/GenBank/DDBJ databases">
        <title>Chromosome-level genome of the transformable northern wattle, Acacia crassicarpa.</title>
        <authorList>
            <person name="Massaro I."/>
            <person name="Sinha N.R."/>
            <person name="Poethig S."/>
            <person name="Leichty A.R."/>
        </authorList>
    </citation>
    <scope>NUCLEOTIDE SEQUENCE</scope>
    <source>
        <strain evidence="2">Acra3RX</strain>
        <tissue evidence="2">Leaf</tissue>
    </source>
</reference>
<accession>A0AAE1IQW4</accession>